<evidence type="ECO:0000313" key="2">
    <source>
        <dbReference type="EMBL" id="OGE71069.1"/>
    </source>
</evidence>
<evidence type="ECO:0000256" key="1">
    <source>
        <dbReference type="SAM" id="Phobius"/>
    </source>
</evidence>
<feature type="transmembrane region" description="Helical" evidence="1">
    <location>
        <begin position="293"/>
        <end position="311"/>
    </location>
</feature>
<dbReference type="InterPro" id="IPR018580">
    <property type="entry name" value="Uncharacterised_YfhO"/>
</dbReference>
<feature type="transmembrane region" description="Helical" evidence="1">
    <location>
        <begin position="84"/>
        <end position="104"/>
    </location>
</feature>
<feature type="transmembrane region" description="Helical" evidence="1">
    <location>
        <begin position="172"/>
        <end position="187"/>
    </location>
</feature>
<organism evidence="2 3">
    <name type="scientific">Candidatus Daviesbacteria bacterium RIFOXYD1_FULL_41_10</name>
    <dbReference type="NCBI Taxonomy" id="1797801"/>
    <lineage>
        <taxon>Bacteria</taxon>
        <taxon>Candidatus Daviesiibacteriota</taxon>
    </lineage>
</organism>
<reference evidence="2 3" key="1">
    <citation type="journal article" date="2016" name="Nat. Commun.">
        <title>Thousands of microbial genomes shed light on interconnected biogeochemical processes in an aquifer system.</title>
        <authorList>
            <person name="Anantharaman K."/>
            <person name="Brown C.T."/>
            <person name="Hug L.A."/>
            <person name="Sharon I."/>
            <person name="Castelle C.J."/>
            <person name="Probst A.J."/>
            <person name="Thomas B.C."/>
            <person name="Singh A."/>
            <person name="Wilkins M.J."/>
            <person name="Karaoz U."/>
            <person name="Brodie E.L."/>
            <person name="Williams K.H."/>
            <person name="Hubbard S.S."/>
            <person name="Banfield J.F."/>
        </authorList>
    </citation>
    <scope>NUCLEOTIDE SEQUENCE [LARGE SCALE GENOMIC DNA]</scope>
</reference>
<sequence>MKIPIFAFVVIGLATFVIYLPILFNPQIVLGRGNDLQEQFWPIFNFIQQQTWQHHSFPLWNNLFSSGLPLLPDPQFAFFYPPNLLFLFLPTNIAFITSFFLHTLIGGMGIYLASKVCFKFSGTTSVFTSIIYIFSPKLGGYLEAGHYGLVASWAWFPYIIIAVWMLAKNPKLSWSILLSTALAGIFFTHSITFILAAITAGLFFITILVLDFSLKKWFKPSTYFIISIIITFGLTAITFLPQIEWIPQTTRLLLIHDRDVYPKWLSLKEFIQNIFYPWINGLKDMQNIDTEKWLSMGFGTSLLALVGFLRLQIKYKIFLLLGSLIIIFISTNNASPIYHLLISQDWFVLMRVSTRIWFLQVLIIVLLAGFGFESLSKIKLSRKYLVIFSTLAILEMLSLSWSRLFIPIAAQSRYVSKEIYQFLKSDRDRFRIFCVNRCLSQQDAAKANLELIEGYNTLQQMNYYKHIWQLSGGYWNYYTLALPPTGIYTFQKPQPDAISLGLYNTKYVVSPYQLTDDNFNPINKFGNFYLYKNMAFRQRAYFKSNDGEVDPSAPIIIYSPNYIKVDTSAQKSKSLILSEVYSKGWHAYLNGKEEVDIQETPNALRQVDINKDTKFVEFEYSPNSFKIGSSITIVTILFILLVLTRINIISTFKRNRNSRSQ</sequence>
<feature type="transmembrane region" description="Helical" evidence="1">
    <location>
        <begin position="5"/>
        <end position="24"/>
    </location>
</feature>
<keyword evidence="1" id="KW-1133">Transmembrane helix</keyword>
<feature type="transmembrane region" description="Helical" evidence="1">
    <location>
        <begin position="384"/>
        <end position="406"/>
    </location>
</feature>
<feature type="transmembrane region" description="Helical" evidence="1">
    <location>
        <begin position="222"/>
        <end position="243"/>
    </location>
</feature>
<keyword evidence="1" id="KW-0472">Membrane</keyword>
<keyword evidence="1" id="KW-0812">Transmembrane</keyword>
<accession>A0A1F5N079</accession>
<dbReference type="Pfam" id="PF09586">
    <property type="entry name" value="YfhO"/>
    <property type="match status" value="1"/>
</dbReference>
<gene>
    <name evidence="2" type="ORF">A2617_03995</name>
</gene>
<protein>
    <recommendedName>
        <fullName evidence="4">Membrane protein 6-pyruvoyl-tetrahydropterin synthase-related domain-containing protein</fullName>
    </recommendedName>
</protein>
<dbReference type="AlphaFoldDB" id="A0A1F5N079"/>
<feature type="transmembrane region" description="Helical" evidence="1">
    <location>
        <begin position="318"/>
        <end position="342"/>
    </location>
</feature>
<evidence type="ECO:0008006" key="4">
    <source>
        <dbReference type="Google" id="ProtNLM"/>
    </source>
</evidence>
<dbReference type="Proteomes" id="UP000177135">
    <property type="component" value="Unassembled WGS sequence"/>
</dbReference>
<name>A0A1F5N079_9BACT</name>
<feature type="transmembrane region" description="Helical" evidence="1">
    <location>
        <begin position="147"/>
        <end position="167"/>
    </location>
</feature>
<proteinExistence type="predicted"/>
<feature type="transmembrane region" description="Helical" evidence="1">
    <location>
        <begin position="627"/>
        <end position="648"/>
    </location>
</feature>
<feature type="transmembrane region" description="Helical" evidence="1">
    <location>
        <begin position="116"/>
        <end position="135"/>
    </location>
</feature>
<dbReference type="PANTHER" id="PTHR38454:SF1">
    <property type="entry name" value="INTEGRAL MEMBRANE PROTEIN"/>
    <property type="match status" value="1"/>
</dbReference>
<feature type="transmembrane region" description="Helical" evidence="1">
    <location>
        <begin position="193"/>
        <end position="210"/>
    </location>
</feature>
<comment type="caution">
    <text evidence="2">The sequence shown here is derived from an EMBL/GenBank/DDBJ whole genome shotgun (WGS) entry which is preliminary data.</text>
</comment>
<dbReference type="PANTHER" id="PTHR38454">
    <property type="entry name" value="INTEGRAL MEMBRANE PROTEIN-RELATED"/>
    <property type="match status" value="1"/>
</dbReference>
<feature type="transmembrane region" description="Helical" evidence="1">
    <location>
        <begin position="354"/>
        <end position="372"/>
    </location>
</feature>
<dbReference type="EMBL" id="MFEC01000019">
    <property type="protein sequence ID" value="OGE71069.1"/>
    <property type="molecule type" value="Genomic_DNA"/>
</dbReference>
<evidence type="ECO:0000313" key="3">
    <source>
        <dbReference type="Proteomes" id="UP000177135"/>
    </source>
</evidence>